<dbReference type="PANTHER" id="PTHR36366:SF1">
    <property type="entry name" value="PROTEIN RDM1"/>
    <property type="match status" value="1"/>
</dbReference>
<comment type="caution">
    <text evidence="2">The sequence shown here is derived from an EMBL/GenBank/DDBJ whole genome shotgun (WGS) entry which is preliminary data.</text>
</comment>
<evidence type="ECO:0008006" key="4">
    <source>
        <dbReference type="Google" id="ProtNLM"/>
    </source>
</evidence>
<feature type="region of interest" description="Disordered" evidence="1">
    <location>
        <begin position="1"/>
        <end position="44"/>
    </location>
</feature>
<accession>A0AAV5LYY6</accession>
<organism evidence="2 3">
    <name type="scientific">Rubroshorea leprosula</name>
    <dbReference type="NCBI Taxonomy" id="152421"/>
    <lineage>
        <taxon>Eukaryota</taxon>
        <taxon>Viridiplantae</taxon>
        <taxon>Streptophyta</taxon>
        <taxon>Embryophyta</taxon>
        <taxon>Tracheophyta</taxon>
        <taxon>Spermatophyta</taxon>
        <taxon>Magnoliopsida</taxon>
        <taxon>eudicotyledons</taxon>
        <taxon>Gunneridae</taxon>
        <taxon>Pentapetalae</taxon>
        <taxon>rosids</taxon>
        <taxon>malvids</taxon>
        <taxon>Malvales</taxon>
        <taxon>Dipterocarpaceae</taxon>
        <taxon>Rubroshorea</taxon>
    </lineage>
</organism>
<dbReference type="EMBL" id="BPVZ01000158">
    <property type="protein sequence ID" value="GKV42407.1"/>
    <property type="molecule type" value="Genomic_DNA"/>
</dbReference>
<evidence type="ECO:0000313" key="3">
    <source>
        <dbReference type="Proteomes" id="UP001054252"/>
    </source>
</evidence>
<feature type="compositionally biased region" description="Low complexity" evidence="1">
    <location>
        <begin position="14"/>
        <end position="23"/>
    </location>
</feature>
<dbReference type="InterPro" id="IPR036319">
    <property type="entry name" value="RDM1_sf"/>
</dbReference>
<dbReference type="AlphaFoldDB" id="A0AAV5LYY6"/>
<dbReference type="Pfam" id="PF09187">
    <property type="entry name" value="RdDM_RDM1"/>
    <property type="match status" value="1"/>
</dbReference>
<keyword evidence="3" id="KW-1185">Reference proteome</keyword>
<proteinExistence type="predicted"/>
<evidence type="ECO:0000313" key="2">
    <source>
        <dbReference type="EMBL" id="GKV42407.1"/>
    </source>
</evidence>
<dbReference type="GO" id="GO:0000419">
    <property type="term" value="C:RNA polymerase V complex"/>
    <property type="evidence" value="ECO:0007669"/>
    <property type="project" value="TreeGrafter"/>
</dbReference>
<dbReference type="Gene3D" id="1.20.120.690">
    <property type="entry name" value="RDM1 protein domain"/>
    <property type="match status" value="1"/>
</dbReference>
<name>A0AAV5LYY6_9ROSI</name>
<dbReference type="InterPro" id="IPR015270">
    <property type="entry name" value="RDM1_plant"/>
</dbReference>
<evidence type="ECO:0000256" key="1">
    <source>
        <dbReference type="SAM" id="MobiDB-lite"/>
    </source>
</evidence>
<dbReference type="Proteomes" id="UP001054252">
    <property type="component" value="Unassembled WGS sequence"/>
</dbReference>
<gene>
    <name evidence="2" type="ORF">SLEP1_g49816</name>
</gene>
<reference evidence="2 3" key="1">
    <citation type="journal article" date="2021" name="Commun. Biol.">
        <title>The genome of Shorea leprosula (Dipterocarpaceae) highlights the ecological relevance of drought in aseasonal tropical rainforests.</title>
        <authorList>
            <person name="Ng K.K.S."/>
            <person name="Kobayashi M.J."/>
            <person name="Fawcett J.A."/>
            <person name="Hatakeyama M."/>
            <person name="Paape T."/>
            <person name="Ng C.H."/>
            <person name="Ang C.C."/>
            <person name="Tnah L.H."/>
            <person name="Lee C.T."/>
            <person name="Nishiyama T."/>
            <person name="Sese J."/>
            <person name="O'Brien M.J."/>
            <person name="Copetti D."/>
            <person name="Mohd Noor M.I."/>
            <person name="Ong R.C."/>
            <person name="Putra M."/>
            <person name="Sireger I.Z."/>
            <person name="Indrioko S."/>
            <person name="Kosugi Y."/>
            <person name="Izuno A."/>
            <person name="Isagi Y."/>
            <person name="Lee S.L."/>
            <person name="Shimizu K.K."/>
        </authorList>
    </citation>
    <scope>NUCLEOTIDE SEQUENCE [LARGE SCALE GENOMIC DNA]</scope>
    <source>
        <strain evidence="2">214</strain>
    </source>
</reference>
<dbReference type="GO" id="GO:0080188">
    <property type="term" value="P:gene silencing by siRNA-directed DNA methylation"/>
    <property type="evidence" value="ECO:0007669"/>
    <property type="project" value="InterPro"/>
</dbReference>
<sequence>MKRAMPWSDDEVDVISSDQSSSEAEADDNDGTSNSPIEQPPPRIVPSRYFQDMGFISLLFESTNFSFSVRFMSSYCLALGKKATFDCNNGMLMKGAEFYQQYMKAVPVPAQWGSVIPFTSWMGLGRLIKQLYGQPLHYLTNVLLKRWDQLRFGNEDEDMTLDIIVRPCEAEATIWLIEEAHRLTTSSHHIAKLWLSDPMHDAFVDPIFPEL</sequence>
<protein>
    <recommendedName>
        <fullName evidence="4">Protein RDM1</fullName>
    </recommendedName>
</protein>
<dbReference type="PANTHER" id="PTHR36366">
    <property type="entry name" value="PROTEIN RDM1"/>
    <property type="match status" value="1"/>
</dbReference>
<dbReference type="SUPFAM" id="SSF109920">
    <property type="entry name" value="Hypothetical protein At3g22680"/>
    <property type="match status" value="1"/>
</dbReference>